<evidence type="ECO:0000313" key="4">
    <source>
        <dbReference type="EMBL" id="CAL4766745.1"/>
    </source>
</evidence>
<dbReference type="OrthoDB" id="410271at2759"/>
<comment type="caution">
    <text evidence="2">The sequence shown here is derived from an EMBL/GenBank/DDBJ whole genome shotgun (WGS) entry which is preliminary data.</text>
</comment>
<dbReference type="EMBL" id="CAMXCT010000484">
    <property type="protein sequence ID" value="CAI3979433.1"/>
    <property type="molecule type" value="Genomic_DNA"/>
</dbReference>
<dbReference type="SUPFAM" id="SSF54236">
    <property type="entry name" value="Ubiquitin-like"/>
    <property type="match status" value="1"/>
</dbReference>
<evidence type="ECO:0000313" key="3">
    <source>
        <dbReference type="EMBL" id="CAL1132808.1"/>
    </source>
</evidence>
<dbReference type="EMBL" id="CAMXCT030000484">
    <property type="protein sequence ID" value="CAL4766745.1"/>
    <property type="molecule type" value="Genomic_DNA"/>
</dbReference>
<evidence type="ECO:0000313" key="2">
    <source>
        <dbReference type="EMBL" id="CAI3979433.1"/>
    </source>
</evidence>
<gene>
    <name evidence="2" type="ORF">C1SCF055_LOCUS7384</name>
</gene>
<proteinExistence type="predicted"/>
<dbReference type="EMBL" id="CAMXCT020000484">
    <property type="protein sequence ID" value="CAL1132808.1"/>
    <property type="molecule type" value="Genomic_DNA"/>
</dbReference>
<name>A0A9P1BW23_9DINO</name>
<keyword evidence="5" id="KW-1185">Reference proteome</keyword>
<reference evidence="3" key="2">
    <citation type="submission" date="2024-04" db="EMBL/GenBank/DDBJ databases">
        <authorList>
            <person name="Chen Y."/>
            <person name="Shah S."/>
            <person name="Dougan E. K."/>
            <person name="Thang M."/>
            <person name="Chan C."/>
        </authorList>
    </citation>
    <scope>NUCLEOTIDE SEQUENCE [LARGE SCALE GENOMIC DNA]</scope>
</reference>
<dbReference type="InterPro" id="IPR000626">
    <property type="entry name" value="Ubiquitin-like_dom"/>
</dbReference>
<dbReference type="Proteomes" id="UP001152797">
    <property type="component" value="Unassembled WGS sequence"/>
</dbReference>
<dbReference type="AlphaFoldDB" id="A0A9P1BW23"/>
<organism evidence="2">
    <name type="scientific">Cladocopium goreaui</name>
    <dbReference type="NCBI Taxonomy" id="2562237"/>
    <lineage>
        <taxon>Eukaryota</taxon>
        <taxon>Sar</taxon>
        <taxon>Alveolata</taxon>
        <taxon>Dinophyceae</taxon>
        <taxon>Suessiales</taxon>
        <taxon>Symbiodiniaceae</taxon>
        <taxon>Cladocopium</taxon>
    </lineage>
</organism>
<feature type="domain" description="Ubiquitin-like" evidence="1">
    <location>
        <begin position="58"/>
        <end position="127"/>
    </location>
</feature>
<reference evidence="2" key="1">
    <citation type="submission" date="2022-10" db="EMBL/GenBank/DDBJ databases">
        <authorList>
            <person name="Chen Y."/>
            <person name="Dougan E. K."/>
            <person name="Chan C."/>
            <person name="Rhodes N."/>
            <person name="Thang M."/>
        </authorList>
    </citation>
    <scope>NUCLEOTIDE SEQUENCE</scope>
</reference>
<sequence length="222" mass="24500">MTSPMELALPGEGVLAELEVLAQPMSGEVPNRCDVNKLRSAVLDLAARIARVQEEEIVKLPIRLLSGAELGRVEVPRKAQVADVINEVHHLVEEGKAVSKLVFDGNILEESSSLTDAGLDYGAVLNVTFEPCAYRVQGAGREEVNGCYTKTSRVENGAPVFANRNGIILFRYIMRRGTPYWYFTQDGHPADDSKGDYYRVQTAAESPPSDGCLSKWWESRPF</sequence>
<dbReference type="PROSITE" id="PS50053">
    <property type="entry name" value="UBIQUITIN_2"/>
    <property type="match status" value="1"/>
</dbReference>
<protein>
    <submittedName>
        <fullName evidence="4">Ubiquitin-like domain-containing protein</fullName>
    </submittedName>
</protein>
<accession>A0A9P1BW23</accession>
<evidence type="ECO:0000313" key="5">
    <source>
        <dbReference type="Proteomes" id="UP001152797"/>
    </source>
</evidence>
<dbReference type="InterPro" id="IPR029071">
    <property type="entry name" value="Ubiquitin-like_domsf"/>
</dbReference>
<evidence type="ECO:0000259" key="1">
    <source>
        <dbReference type="PROSITE" id="PS50053"/>
    </source>
</evidence>